<organism evidence="2 3">
    <name type="scientific">Alkalihalobacterium chitinilyticum</name>
    <dbReference type="NCBI Taxonomy" id="2980103"/>
    <lineage>
        <taxon>Bacteria</taxon>
        <taxon>Bacillati</taxon>
        <taxon>Bacillota</taxon>
        <taxon>Bacilli</taxon>
        <taxon>Bacillales</taxon>
        <taxon>Bacillaceae</taxon>
        <taxon>Alkalihalobacterium</taxon>
    </lineage>
</organism>
<dbReference type="EMBL" id="JAOTPO010000015">
    <property type="protein sequence ID" value="MDE5415384.1"/>
    <property type="molecule type" value="Genomic_DNA"/>
</dbReference>
<evidence type="ECO:0000313" key="3">
    <source>
        <dbReference type="Proteomes" id="UP001148125"/>
    </source>
</evidence>
<keyword evidence="3" id="KW-1185">Reference proteome</keyword>
<comment type="caution">
    <text evidence="2">The sequence shown here is derived from an EMBL/GenBank/DDBJ whole genome shotgun (WGS) entry which is preliminary data.</text>
</comment>
<sequence>MDKHTARGLSMGFLIAGIVLLVFKSVLAPAQTTAEAPEFNQEMIESFLKENNLLVVSQQDYETMMGGQLQVNVPEEPAEEAKQEEKAEEKQEEKEEKQEEKQEEVKEEEKEEKPVKHKITIASGMVSHDVARMLKEKGLIKDTSKFVSRIESRNAAKYVQIGEHTLTTGMSIDEIIQVITKGRAG</sequence>
<feature type="region of interest" description="Disordered" evidence="1">
    <location>
        <begin position="75"/>
        <end position="116"/>
    </location>
</feature>
<accession>A0ABT5VIV0</accession>
<gene>
    <name evidence="2" type="ORF">N7Z68_18650</name>
</gene>
<proteinExistence type="predicted"/>
<feature type="compositionally biased region" description="Basic and acidic residues" evidence="1">
    <location>
        <begin position="79"/>
        <end position="114"/>
    </location>
</feature>
<dbReference type="Proteomes" id="UP001148125">
    <property type="component" value="Unassembled WGS sequence"/>
</dbReference>
<evidence type="ECO:0000256" key="1">
    <source>
        <dbReference type="SAM" id="MobiDB-lite"/>
    </source>
</evidence>
<protein>
    <submittedName>
        <fullName evidence="2">Endolytic transglycosylase MltG</fullName>
    </submittedName>
</protein>
<reference evidence="2" key="1">
    <citation type="submission" date="2024-05" db="EMBL/GenBank/DDBJ databases">
        <title>Alkalihalobacillus sp. strain MEB203 novel alkaliphilic bacterium from Lonar Lake, India.</title>
        <authorList>
            <person name="Joshi A."/>
            <person name="Thite S."/>
            <person name="Mengade P."/>
        </authorList>
    </citation>
    <scope>NUCLEOTIDE SEQUENCE</scope>
    <source>
        <strain evidence="2">MEB 203</strain>
    </source>
</reference>
<dbReference type="Gene3D" id="3.30.1490.480">
    <property type="entry name" value="Endolytic murein transglycosylase"/>
    <property type="match status" value="1"/>
</dbReference>
<dbReference type="RefSeq" id="WP_275119978.1">
    <property type="nucleotide sequence ID" value="NZ_JAOTPO010000015.1"/>
</dbReference>
<name>A0ABT5VIV0_9BACI</name>
<evidence type="ECO:0000313" key="2">
    <source>
        <dbReference type="EMBL" id="MDE5415384.1"/>
    </source>
</evidence>